<comment type="caution">
    <text evidence="6">The sequence shown here is derived from an EMBL/GenBank/DDBJ whole genome shotgun (WGS) entry which is preliminary data.</text>
</comment>
<evidence type="ECO:0000259" key="5">
    <source>
        <dbReference type="Pfam" id="PF01094"/>
    </source>
</evidence>
<feature type="domain" description="Receptor ligand binding region" evidence="5">
    <location>
        <begin position="88"/>
        <end position="178"/>
    </location>
</feature>
<evidence type="ECO:0000256" key="3">
    <source>
        <dbReference type="ARBA" id="ARBA00022989"/>
    </source>
</evidence>
<dbReference type="InterPro" id="IPR028082">
    <property type="entry name" value="Peripla_BP_I"/>
</dbReference>
<evidence type="ECO:0000313" key="6">
    <source>
        <dbReference type="EMBL" id="ORZ37113.1"/>
    </source>
</evidence>
<dbReference type="OrthoDB" id="5984008at2759"/>
<dbReference type="AlphaFoldDB" id="A0A1Y2HTU2"/>
<dbReference type="InterPro" id="IPR001828">
    <property type="entry name" value="ANF_lig-bd_rcpt"/>
</dbReference>
<reference evidence="6 7" key="1">
    <citation type="submission" date="2016-07" db="EMBL/GenBank/DDBJ databases">
        <title>Pervasive Adenine N6-methylation of Active Genes in Fungi.</title>
        <authorList>
            <consortium name="DOE Joint Genome Institute"/>
            <person name="Mondo S.J."/>
            <person name="Dannebaum R.O."/>
            <person name="Kuo R.C."/>
            <person name="Labutti K."/>
            <person name="Haridas S."/>
            <person name="Kuo A."/>
            <person name="Salamov A."/>
            <person name="Ahrendt S.R."/>
            <person name="Lipzen A."/>
            <person name="Sullivan W."/>
            <person name="Andreopoulos W.B."/>
            <person name="Clum A."/>
            <person name="Lindquist E."/>
            <person name="Daum C."/>
            <person name="Ramamoorthy G.K."/>
            <person name="Gryganskyi A."/>
            <person name="Culley D."/>
            <person name="Magnuson J.K."/>
            <person name="James T.Y."/>
            <person name="O'Malley M.A."/>
            <person name="Stajich J.E."/>
            <person name="Spatafora J.W."/>
            <person name="Visel A."/>
            <person name="Grigoriev I.V."/>
        </authorList>
    </citation>
    <scope>NUCLEOTIDE SEQUENCE [LARGE SCALE GENOMIC DNA]</scope>
    <source>
        <strain evidence="6 7">PL171</strain>
    </source>
</reference>
<sequence length="354" mass="38413">MIQQPKAPTTNLVRMRLSASTALWVTVYWVLLAATQVHIANAVNFNISVNLPILTGGKRDANLALFIRANAEATLAGIDPTGHHSFNLVYYSTNGTARNATLAAQAAIAEHNVVGIIGDRVSQLTIPMVLVGSRTSTWFCSGGSTSSLLSDKSLYHTFLRTISTDSIQGPVLASLVSFLDASGLIGPDYVWIAPHAISGYSTIATRQADRELANGLLYVFPKEDSFNAEYNASIQRFIQRYPQEPIPSSASSISIIVSDTSVSALLDRSYFPSLKKYFLHPFAGVSGDVVFDDNGDRINSFQVFNFWQDLSVRPIAPVRFLSGSSNIPADMPDRDLLYITWSSPLASSSLPPTC</sequence>
<gene>
    <name evidence="6" type="ORF">BCR44DRAFT_1498437</name>
</gene>
<dbReference type="Gene3D" id="3.40.50.2300">
    <property type="match status" value="1"/>
</dbReference>
<organism evidence="6 7">
    <name type="scientific">Catenaria anguillulae PL171</name>
    <dbReference type="NCBI Taxonomy" id="765915"/>
    <lineage>
        <taxon>Eukaryota</taxon>
        <taxon>Fungi</taxon>
        <taxon>Fungi incertae sedis</taxon>
        <taxon>Blastocladiomycota</taxon>
        <taxon>Blastocladiomycetes</taxon>
        <taxon>Blastocladiales</taxon>
        <taxon>Catenariaceae</taxon>
        <taxon>Catenaria</taxon>
    </lineage>
</organism>
<keyword evidence="3" id="KW-1133">Transmembrane helix</keyword>
<name>A0A1Y2HTU2_9FUNG</name>
<proteinExistence type="predicted"/>
<dbReference type="Pfam" id="PF01094">
    <property type="entry name" value="ANF_receptor"/>
    <property type="match status" value="1"/>
</dbReference>
<keyword evidence="4" id="KW-0472">Membrane</keyword>
<evidence type="ECO:0000313" key="7">
    <source>
        <dbReference type="Proteomes" id="UP000193411"/>
    </source>
</evidence>
<keyword evidence="2" id="KW-0812">Transmembrane</keyword>
<protein>
    <submittedName>
        <fullName evidence="6">Periplasmic binding protein-like I</fullName>
    </submittedName>
</protein>
<accession>A0A1Y2HTU2</accession>
<dbReference type="EMBL" id="MCFL01000014">
    <property type="protein sequence ID" value="ORZ37113.1"/>
    <property type="molecule type" value="Genomic_DNA"/>
</dbReference>
<dbReference type="Proteomes" id="UP000193411">
    <property type="component" value="Unassembled WGS sequence"/>
</dbReference>
<evidence type="ECO:0000256" key="1">
    <source>
        <dbReference type="ARBA" id="ARBA00004370"/>
    </source>
</evidence>
<evidence type="ECO:0000256" key="4">
    <source>
        <dbReference type="ARBA" id="ARBA00023136"/>
    </source>
</evidence>
<comment type="subcellular location">
    <subcellularLocation>
        <location evidence="1">Membrane</location>
    </subcellularLocation>
</comment>
<dbReference type="SUPFAM" id="SSF53822">
    <property type="entry name" value="Periplasmic binding protein-like I"/>
    <property type="match status" value="1"/>
</dbReference>
<dbReference type="GO" id="GO:0016020">
    <property type="term" value="C:membrane"/>
    <property type="evidence" value="ECO:0007669"/>
    <property type="project" value="UniProtKB-SubCell"/>
</dbReference>
<keyword evidence="7" id="KW-1185">Reference proteome</keyword>
<evidence type="ECO:0000256" key="2">
    <source>
        <dbReference type="ARBA" id="ARBA00022692"/>
    </source>
</evidence>